<keyword evidence="3" id="KW-1185">Reference proteome</keyword>
<feature type="compositionally biased region" description="Low complexity" evidence="1">
    <location>
        <begin position="85"/>
        <end position="96"/>
    </location>
</feature>
<evidence type="ECO:0000256" key="1">
    <source>
        <dbReference type="SAM" id="MobiDB-lite"/>
    </source>
</evidence>
<feature type="region of interest" description="Disordered" evidence="1">
    <location>
        <begin position="66"/>
        <end position="108"/>
    </location>
</feature>
<gene>
    <name evidence="2" type="ORF">MSZNOR_0855</name>
</gene>
<organism evidence="2 3">
    <name type="scientific">Methylocaldum szegediense</name>
    <dbReference type="NCBI Taxonomy" id="73780"/>
    <lineage>
        <taxon>Bacteria</taxon>
        <taxon>Pseudomonadati</taxon>
        <taxon>Pseudomonadota</taxon>
        <taxon>Gammaproteobacteria</taxon>
        <taxon>Methylococcales</taxon>
        <taxon>Methylococcaceae</taxon>
        <taxon>Methylocaldum</taxon>
    </lineage>
</organism>
<evidence type="ECO:0000313" key="2">
    <source>
        <dbReference type="EMBL" id="CAI8761601.1"/>
    </source>
</evidence>
<dbReference type="Proteomes" id="UP001162030">
    <property type="component" value="Chromosome"/>
</dbReference>
<name>A0ABM9HYH0_9GAMM</name>
<reference evidence="2 3" key="1">
    <citation type="submission" date="2023-03" db="EMBL/GenBank/DDBJ databases">
        <authorList>
            <person name="Pearce D."/>
        </authorList>
    </citation>
    <scope>NUCLEOTIDE SEQUENCE [LARGE SCALE GENOMIC DNA]</scope>
    <source>
        <strain evidence="2">Msz</strain>
    </source>
</reference>
<accession>A0ABM9HYH0</accession>
<protein>
    <submittedName>
        <fullName evidence="2">Uncharacterized protein</fullName>
    </submittedName>
</protein>
<proteinExistence type="predicted"/>
<sequence>MATRKHRLCHHPELIQQLLDAADATYLDPQADRARLNRILDLVERLQRRNPQITLPRHFHFATTPRTRSSLLGPDTGVCDRNHAEPAAPECPASAAEHPRRASGLSRS</sequence>
<dbReference type="EMBL" id="OX458333">
    <property type="protein sequence ID" value="CAI8761601.1"/>
    <property type="molecule type" value="Genomic_DNA"/>
</dbReference>
<evidence type="ECO:0000313" key="3">
    <source>
        <dbReference type="Proteomes" id="UP001162030"/>
    </source>
</evidence>
<dbReference type="RefSeq" id="WP_026611975.1">
    <property type="nucleotide sequence ID" value="NZ_OX458333.1"/>
</dbReference>